<evidence type="ECO:0000256" key="2">
    <source>
        <dbReference type="ARBA" id="ARBA00023002"/>
    </source>
</evidence>
<accession>A0A2Z4Y7J9</accession>
<gene>
    <name evidence="4" type="ORF">BRCON_1845</name>
</gene>
<dbReference type="GO" id="GO:0016491">
    <property type="term" value="F:oxidoreductase activity"/>
    <property type="evidence" value="ECO:0007669"/>
    <property type="project" value="UniProtKB-KW"/>
</dbReference>
<evidence type="ECO:0000259" key="3">
    <source>
        <dbReference type="Pfam" id="PF01408"/>
    </source>
</evidence>
<dbReference type="InterPro" id="IPR051317">
    <property type="entry name" value="Gfo/Idh/MocA_oxidoreduct"/>
</dbReference>
<keyword evidence="2" id="KW-0560">Oxidoreductase</keyword>
<dbReference type="EMBL" id="CP030759">
    <property type="protein sequence ID" value="AXA36622.1"/>
    <property type="molecule type" value="Genomic_DNA"/>
</dbReference>
<reference evidence="4 5" key="1">
    <citation type="submission" date="2018-05" db="EMBL/GenBank/DDBJ databases">
        <title>A metagenomic window into the 2 km-deep terrestrial subsurface aquifer revealed taxonomically and functionally diverse microbial community comprising novel uncultured bacterial lineages.</title>
        <authorList>
            <person name="Kadnikov V.V."/>
            <person name="Mardanov A.V."/>
            <person name="Beletsky A.V."/>
            <person name="Banks D."/>
            <person name="Pimenov N.V."/>
            <person name="Frank Y.A."/>
            <person name="Karnachuk O.V."/>
            <person name="Ravin N.V."/>
        </authorList>
    </citation>
    <scope>NUCLEOTIDE SEQUENCE [LARGE SCALE GENOMIC DNA]</scope>
    <source>
        <strain evidence="4">BY</strain>
    </source>
</reference>
<dbReference type="PANTHER" id="PTHR43708">
    <property type="entry name" value="CONSERVED EXPRESSED OXIDOREDUCTASE (EUROFUNG)"/>
    <property type="match status" value="1"/>
</dbReference>
<evidence type="ECO:0000313" key="5">
    <source>
        <dbReference type="Proteomes" id="UP000262583"/>
    </source>
</evidence>
<protein>
    <submittedName>
        <fullName evidence="4">Putative dehydrogenase</fullName>
    </submittedName>
</protein>
<dbReference type="InterPro" id="IPR036291">
    <property type="entry name" value="NAD(P)-bd_dom_sf"/>
</dbReference>
<organism evidence="4 5">
    <name type="scientific">Sumerlaea chitinivorans</name>
    <dbReference type="NCBI Taxonomy" id="2250252"/>
    <lineage>
        <taxon>Bacteria</taxon>
        <taxon>Candidatus Sumerlaeota</taxon>
        <taxon>Candidatus Sumerlaeia</taxon>
        <taxon>Candidatus Sumerlaeales</taxon>
        <taxon>Candidatus Sumerlaeaceae</taxon>
        <taxon>Candidatus Sumerlaea</taxon>
    </lineage>
</organism>
<dbReference type="InterPro" id="IPR000683">
    <property type="entry name" value="Gfo/Idh/MocA-like_OxRdtase_N"/>
</dbReference>
<dbReference type="SUPFAM" id="SSF51735">
    <property type="entry name" value="NAD(P)-binding Rossmann-fold domains"/>
    <property type="match status" value="1"/>
</dbReference>
<dbReference type="Gene3D" id="3.40.50.720">
    <property type="entry name" value="NAD(P)-binding Rossmann-like Domain"/>
    <property type="match status" value="1"/>
</dbReference>
<evidence type="ECO:0000313" key="4">
    <source>
        <dbReference type="EMBL" id="AXA36622.1"/>
    </source>
</evidence>
<dbReference type="Pfam" id="PF01408">
    <property type="entry name" value="GFO_IDH_MocA"/>
    <property type="match status" value="1"/>
</dbReference>
<dbReference type="KEGG" id="schv:BRCON_1845"/>
<name>A0A2Z4Y7J9_SUMC1</name>
<dbReference type="AlphaFoldDB" id="A0A2Z4Y7J9"/>
<dbReference type="PANTHER" id="PTHR43708:SF5">
    <property type="entry name" value="CONSERVED EXPRESSED OXIDOREDUCTASE (EUROFUNG)-RELATED"/>
    <property type="match status" value="1"/>
</dbReference>
<dbReference type="Proteomes" id="UP000262583">
    <property type="component" value="Chromosome"/>
</dbReference>
<comment type="similarity">
    <text evidence="1">Belongs to the Gfo/Idh/MocA family.</text>
</comment>
<dbReference type="GO" id="GO:0000166">
    <property type="term" value="F:nucleotide binding"/>
    <property type="evidence" value="ECO:0007669"/>
    <property type="project" value="InterPro"/>
</dbReference>
<proteinExistence type="inferred from homology"/>
<sequence length="285" mass="31103">MKVGFIDHHLHNYHAEVFRRLLVEKIGQGSVELCAAYECAPTSGEDWCATHGVSRAASPEEVVEKSDAILVLAPDNFEAHRPLAQAALASGKPVFVDKVLAETVADSEAMVELAERHGTPIMSSSALRFASELEQLLAGLAGPVESVFSRGFGNWAGYGIHTLAPALRVLGRPVQRVRDTGDAHARLVTLDAGDVRAFIEVRSAENQQEAVPWQVGILSANRYHVATVTRYEEFYENLMRAVLEFFCTRVSPIPVTEMLDSVAVLRGAEESAAKDGAWVDLKQRP</sequence>
<feature type="domain" description="Gfo/Idh/MocA-like oxidoreductase N-terminal" evidence="3">
    <location>
        <begin position="28"/>
        <end position="122"/>
    </location>
</feature>
<evidence type="ECO:0000256" key="1">
    <source>
        <dbReference type="ARBA" id="ARBA00010928"/>
    </source>
</evidence>